<name>A0AB33A9Q2_9MYCO</name>
<gene>
    <name evidence="2" type="ORF">MASS_1820</name>
</gene>
<feature type="region of interest" description="Disordered" evidence="1">
    <location>
        <begin position="37"/>
        <end position="64"/>
    </location>
</feature>
<sequence>MNPYKGAAMTGSPDARFRGKIALDIRDSEPDWTPYAAPTAPEGAPNILYLNAGSTRPPSTTAYR</sequence>
<proteinExistence type="predicted"/>
<organism evidence="2 3">
    <name type="scientific">Mycobacteroides abscessus subsp. bolletii 50594</name>
    <dbReference type="NCBI Taxonomy" id="1303024"/>
    <lineage>
        <taxon>Bacteria</taxon>
        <taxon>Bacillati</taxon>
        <taxon>Actinomycetota</taxon>
        <taxon>Actinomycetes</taxon>
        <taxon>Mycobacteriales</taxon>
        <taxon>Mycobacteriaceae</taxon>
        <taxon>Mycobacteroides</taxon>
        <taxon>Mycobacteroides abscessus</taxon>
    </lineage>
</organism>
<evidence type="ECO:0000313" key="2">
    <source>
        <dbReference type="EMBL" id="AGM28422.1"/>
    </source>
</evidence>
<dbReference type="EMBL" id="CP004374">
    <property type="protein sequence ID" value="AGM28422.1"/>
    <property type="molecule type" value="Genomic_DNA"/>
</dbReference>
<dbReference type="KEGG" id="mabb:MASS_1820"/>
<evidence type="ECO:0000313" key="3">
    <source>
        <dbReference type="Proteomes" id="UP000013961"/>
    </source>
</evidence>
<dbReference type="Proteomes" id="UP000013961">
    <property type="component" value="Chromosome"/>
</dbReference>
<dbReference type="AlphaFoldDB" id="A0AB33A9Q2"/>
<protein>
    <submittedName>
        <fullName evidence="2">Uncharacterized protein</fullName>
    </submittedName>
</protein>
<evidence type="ECO:0000256" key="1">
    <source>
        <dbReference type="SAM" id="MobiDB-lite"/>
    </source>
</evidence>
<reference evidence="2 3" key="1">
    <citation type="journal article" date="2013" name="Genome Announc.">
        <title>Complete Genome Sequence of Mycobacterium massiliense Clinical Strain Asan 50594, Belonging to the Type II Genotype.</title>
        <authorList>
            <person name="Kim B.J."/>
            <person name="Kim B.R."/>
            <person name="Hong S.H."/>
            <person name="Seok S.H."/>
            <person name="Kook Y.H."/>
            <person name="Kim B.J."/>
        </authorList>
    </citation>
    <scope>NUCLEOTIDE SEQUENCE [LARGE SCALE GENOMIC DNA]</scope>
    <source>
        <strain evidence="2 3">50594</strain>
    </source>
</reference>
<feature type="compositionally biased region" description="Polar residues" evidence="1">
    <location>
        <begin position="52"/>
        <end position="64"/>
    </location>
</feature>
<accession>A0AB33A9Q2</accession>